<dbReference type="PANTHER" id="PTHR33571">
    <property type="entry name" value="SSL8005 PROTEIN"/>
    <property type="match status" value="1"/>
</dbReference>
<evidence type="ECO:0000256" key="5">
    <source>
        <dbReference type="ARBA" id="ARBA00022723"/>
    </source>
</evidence>
<dbReference type="EMBL" id="AQHV01000003">
    <property type="protein sequence ID" value="KKB59131.1"/>
    <property type="molecule type" value="Genomic_DNA"/>
</dbReference>
<dbReference type="RefSeq" id="WP_007654703.1">
    <property type="nucleotide sequence ID" value="NZ_KQ033912.1"/>
</dbReference>
<evidence type="ECO:0000256" key="4">
    <source>
        <dbReference type="ARBA" id="ARBA00022695"/>
    </source>
</evidence>
<comment type="caution">
    <text evidence="11">The sequence shown here is derived from an EMBL/GenBank/DDBJ whole genome shotgun (WGS) entry which is preliminary data.</text>
</comment>
<evidence type="ECO:0000259" key="10">
    <source>
        <dbReference type="Pfam" id="PF01909"/>
    </source>
</evidence>
<gene>
    <name evidence="11" type="ORF">HMPREF1535_00690</name>
</gene>
<evidence type="ECO:0000256" key="9">
    <source>
        <dbReference type="ARBA" id="ARBA00038276"/>
    </source>
</evidence>
<keyword evidence="3" id="KW-0808">Transferase</keyword>
<dbReference type="GO" id="GO:0016779">
    <property type="term" value="F:nucleotidyltransferase activity"/>
    <property type="evidence" value="ECO:0007669"/>
    <property type="project" value="UniProtKB-KW"/>
</dbReference>
<dbReference type="Gene3D" id="3.30.460.10">
    <property type="entry name" value="Beta Polymerase, domain 2"/>
    <property type="match status" value="1"/>
</dbReference>
<name>A0A0F5JMU7_9BACT</name>
<dbReference type="AlphaFoldDB" id="A0A0F5JMU7"/>
<dbReference type="PATRIC" id="fig|927665.4.peg.698"/>
<dbReference type="GO" id="GO:0046872">
    <property type="term" value="F:metal ion binding"/>
    <property type="evidence" value="ECO:0007669"/>
    <property type="project" value="UniProtKB-KW"/>
</dbReference>
<keyword evidence="6" id="KW-0547">Nucleotide-binding</keyword>
<dbReference type="PANTHER" id="PTHR33571:SF14">
    <property type="entry name" value="PROTEIN ADENYLYLTRANSFERASE MJ0435-RELATED"/>
    <property type="match status" value="1"/>
</dbReference>
<dbReference type="InterPro" id="IPR002934">
    <property type="entry name" value="Polymerase_NTP_transf_dom"/>
</dbReference>
<evidence type="ECO:0000256" key="6">
    <source>
        <dbReference type="ARBA" id="ARBA00022741"/>
    </source>
</evidence>
<evidence type="ECO:0000256" key="1">
    <source>
        <dbReference type="ARBA" id="ARBA00001946"/>
    </source>
</evidence>
<dbReference type="STRING" id="927665.HMPREF1535_00690"/>
<dbReference type="SUPFAM" id="SSF81301">
    <property type="entry name" value="Nucleotidyltransferase"/>
    <property type="match status" value="1"/>
</dbReference>
<evidence type="ECO:0000256" key="2">
    <source>
        <dbReference type="ARBA" id="ARBA00022649"/>
    </source>
</evidence>
<evidence type="ECO:0000256" key="7">
    <source>
        <dbReference type="ARBA" id="ARBA00022840"/>
    </source>
</evidence>
<dbReference type="Proteomes" id="UP000033047">
    <property type="component" value="Unassembled WGS sequence"/>
</dbReference>
<sequence>MKSTAEILELLRVFKAQSAAKYGLRRIGIFGSVARGEQTNQSDVDICYESEPPSLLTLERIQSELEELLGCSVDLIRIREHMNSRLKQRILNEGVYV</sequence>
<dbReference type="CDD" id="cd05403">
    <property type="entry name" value="NT_KNTase_like"/>
    <property type="match status" value="1"/>
</dbReference>
<dbReference type="InterPro" id="IPR043519">
    <property type="entry name" value="NT_sf"/>
</dbReference>
<feature type="domain" description="Polymerase nucleotidyl transferase" evidence="10">
    <location>
        <begin position="22"/>
        <end position="97"/>
    </location>
</feature>
<dbReference type="HOGENOM" id="CLU_130257_10_3_10"/>
<comment type="similarity">
    <text evidence="9">Belongs to the MntA antitoxin family.</text>
</comment>
<reference evidence="11 12" key="1">
    <citation type="submission" date="2013-04" db="EMBL/GenBank/DDBJ databases">
        <title>The Genome Sequence of Parabacteroides goldsteinii DSM 19448.</title>
        <authorList>
            <consortium name="The Broad Institute Genomics Platform"/>
            <person name="Earl A."/>
            <person name="Ward D."/>
            <person name="Feldgarden M."/>
            <person name="Gevers D."/>
            <person name="Martens E."/>
            <person name="Sakamoto M."/>
            <person name="Benno Y."/>
            <person name="Song Y."/>
            <person name="Liu C."/>
            <person name="Lee J."/>
            <person name="Bolanos M."/>
            <person name="Vaisanen M.L."/>
            <person name="Finegold S.M."/>
            <person name="Walker B."/>
            <person name="Young S."/>
            <person name="Zeng Q."/>
            <person name="Gargeya S."/>
            <person name="Fitzgerald M."/>
            <person name="Haas B."/>
            <person name="Abouelleil A."/>
            <person name="Allen A.W."/>
            <person name="Alvarado L."/>
            <person name="Arachchi H.M."/>
            <person name="Berlin A.M."/>
            <person name="Chapman S.B."/>
            <person name="Gainer-Dewar J."/>
            <person name="Goldberg J."/>
            <person name="Griggs A."/>
            <person name="Gujja S."/>
            <person name="Hansen M."/>
            <person name="Howarth C."/>
            <person name="Imamovic A."/>
            <person name="Ireland A."/>
            <person name="Larimer J."/>
            <person name="McCowan C."/>
            <person name="Murphy C."/>
            <person name="Pearson M."/>
            <person name="Poon T.W."/>
            <person name="Priest M."/>
            <person name="Roberts A."/>
            <person name="Saif S."/>
            <person name="Shea T."/>
            <person name="Sisk P."/>
            <person name="Sykes S."/>
            <person name="Wortman J."/>
            <person name="Nusbaum C."/>
            <person name="Birren B."/>
        </authorList>
    </citation>
    <scope>NUCLEOTIDE SEQUENCE [LARGE SCALE GENOMIC DNA]</scope>
    <source>
        <strain evidence="11 12">DSM 19448</strain>
    </source>
</reference>
<dbReference type="GO" id="GO:0005524">
    <property type="term" value="F:ATP binding"/>
    <property type="evidence" value="ECO:0007669"/>
    <property type="project" value="UniProtKB-KW"/>
</dbReference>
<evidence type="ECO:0000256" key="3">
    <source>
        <dbReference type="ARBA" id="ARBA00022679"/>
    </source>
</evidence>
<evidence type="ECO:0000313" key="12">
    <source>
        <dbReference type="Proteomes" id="UP000033047"/>
    </source>
</evidence>
<protein>
    <recommendedName>
        <fullName evidence="10">Polymerase nucleotidyl transferase domain-containing protein</fullName>
    </recommendedName>
</protein>
<dbReference type="Pfam" id="PF01909">
    <property type="entry name" value="NTP_transf_2"/>
    <property type="match status" value="1"/>
</dbReference>
<organism evidence="11 12">
    <name type="scientific">Parabacteroides goldsteinii DSM 19448 = WAL 12034</name>
    <dbReference type="NCBI Taxonomy" id="927665"/>
    <lineage>
        <taxon>Bacteria</taxon>
        <taxon>Pseudomonadati</taxon>
        <taxon>Bacteroidota</taxon>
        <taxon>Bacteroidia</taxon>
        <taxon>Bacteroidales</taxon>
        <taxon>Tannerellaceae</taxon>
        <taxon>Parabacteroides</taxon>
    </lineage>
</organism>
<evidence type="ECO:0000256" key="8">
    <source>
        <dbReference type="ARBA" id="ARBA00022842"/>
    </source>
</evidence>
<accession>A0A0F5JMU7</accession>
<keyword evidence="4" id="KW-0548">Nucleotidyltransferase</keyword>
<keyword evidence="8" id="KW-0460">Magnesium</keyword>
<keyword evidence="5" id="KW-0479">Metal-binding</keyword>
<proteinExistence type="inferred from homology"/>
<comment type="cofactor">
    <cofactor evidence="1">
        <name>Mg(2+)</name>
        <dbReference type="ChEBI" id="CHEBI:18420"/>
    </cofactor>
</comment>
<dbReference type="InterPro" id="IPR052038">
    <property type="entry name" value="Type-VII_TA_antitoxin"/>
</dbReference>
<evidence type="ECO:0000313" key="11">
    <source>
        <dbReference type="EMBL" id="KKB59131.1"/>
    </source>
</evidence>
<keyword evidence="2" id="KW-1277">Toxin-antitoxin system</keyword>
<keyword evidence="7" id="KW-0067">ATP-binding</keyword>